<dbReference type="Proteomes" id="UP000324326">
    <property type="component" value="Unassembled WGS sequence"/>
</dbReference>
<protein>
    <recommendedName>
        <fullName evidence="4">DUF47 family protein</fullName>
    </recommendedName>
</protein>
<keyword evidence="1" id="KW-0175">Coiled coil</keyword>
<reference evidence="2 3" key="1">
    <citation type="submission" date="2018-08" db="EMBL/GenBank/DDBJ databases">
        <title>Bacillus phenotypic plasticity.</title>
        <authorList>
            <person name="Hurtado E."/>
        </authorList>
    </citation>
    <scope>NUCLEOTIDE SEQUENCE [LARGE SCALE GENOMIC DNA]</scope>
    <source>
        <strain evidence="2 3">427</strain>
    </source>
</reference>
<evidence type="ECO:0008006" key="4">
    <source>
        <dbReference type="Google" id="ProtNLM"/>
    </source>
</evidence>
<dbReference type="RefSeq" id="WP_148956375.1">
    <property type="nucleotide sequence ID" value="NZ_QSND01000002.1"/>
</dbReference>
<sequence>MDDVVKMNQFLESDLRMAIVEVICIEELARMLVRAVHEGDSERAENAIRDIRKSHNELNRLRENKRKFSDAMKIMEQSQSLTELIEKLERMF</sequence>
<accession>A0A5M8RU64</accession>
<organism evidence="2 3">
    <name type="scientific">Bacillus swezeyi</name>
    <dbReference type="NCBI Taxonomy" id="1925020"/>
    <lineage>
        <taxon>Bacteria</taxon>
        <taxon>Bacillati</taxon>
        <taxon>Bacillota</taxon>
        <taxon>Bacilli</taxon>
        <taxon>Bacillales</taxon>
        <taxon>Bacillaceae</taxon>
        <taxon>Bacillus</taxon>
    </lineage>
</organism>
<name>A0A5M8RU64_9BACI</name>
<gene>
    <name evidence="2" type="ORF">DX927_05760</name>
</gene>
<proteinExistence type="predicted"/>
<dbReference type="STRING" id="1925020.BTA30_17115"/>
<dbReference type="EMBL" id="QSND01000002">
    <property type="protein sequence ID" value="KAA6450384.1"/>
    <property type="molecule type" value="Genomic_DNA"/>
</dbReference>
<evidence type="ECO:0000313" key="3">
    <source>
        <dbReference type="Proteomes" id="UP000324326"/>
    </source>
</evidence>
<dbReference type="AlphaFoldDB" id="A0A5M8RU64"/>
<feature type="coiled-coil region" evidence="1">
    <location>
        <begin position="41"/>
        <end position="91"/>
    </location>
</feature>
<evidence type="ECO:0000256" key="1">
    <source>
        <dbReference type="SAM" id="Coils"/>
    </source>
</evidence>
<comment type="caution">
    <text evidence="2">The sequence shown here is derived from an EMBL/GenBank/DDBJ whole genome shotgun (WGS) entry which is preliminary data.</text>
</comment>
<evidence type="ECO:0000313" key="2">
    <source>
        <dbReference type="EMBL" id="KAA6450384.1"/>
    </source>
</evidence>